<dbReference type="InterPro" id="IPR036291">
    <property type="entry name" value="NAD(P)-bd_dom_sf"/>
</dbReference>
<dbReference type="PANTHER" id="PTHR43245:SF13">
    <property type="entry name" value="UDP-D-APIOSE_UDP-D-XYLOSE SYNTHASE 2"/>
    <property type="match status" value="1"/>
</dbReference>
<evidence type="ECO:0000259" key="1">
    <source>
        <dbReference type="Pfam" id="PF01370"/>
    </source>
</evidence>
<organism evidence="2 3">
    <name type="scientific">Sporolituus thermophilus DSM 23256</name>
    <dbReference type="NCBI Taxonomy" id="1123285"/>
    <lineage>
        <taxon>Bacteria</taxon>
        <taxon>Bacillati</taxon>
        <taxon>Bacillota</taxon>
        <taxon>Negativicutes</taxon>
        <taxon>Selenomonadales</taxon>
        <taxon>Sporomusaceae</taxon>
        <taxon>Sporolituus</taxon>
    </lineage>
</organism>
<proteinExistence type="predicted"/>
<gene>
    <name evidence="2" type="ORF">SAMN05660235_02519</name>
</gene>
<dbReference type="STRING" id="1123285.SAMN05660235_02519"/>
<dbReference type="PANTHER" id="PTHR43245">
    <property type="entry name" value="BIFUNCTIONAL POLYMYXIN RESISTANCE PROTEIN ARNA"/>
    <property type="match status" value="1"/>
</dbReference>
<reference evidence="3" key="1">
    <citation type="submission" date="2016-10" db="EMBL/GenBank/DDBJ databases">
        <authorList>
            <person name="Varghese N."/>
            <person name="Submissions S."/>
        </authorList>
    </citation>
    <scope>NUCLEOTIDE SEQUENCE [LARGE SCALE GENOMIC DNA]</scope>
    <source>
        <strain evidence="3">DSM 23256</strain>
    </source>
</reference>
<dbReference type="InterPro" id="IPR001509">
    <property type="entry name" value="Epimerase_deHydtase"/>
</dbReference>
<dbReference type="Pfam" id="PF01370">
    <property type="entry name" value="Epimerase"/>
    <property type="match status" value="2"/>
</dbReference>
<dbReference type="PRINTS" id="PR01713">
    <property type="entry name" value="NUCEPIMERASE"/>
</dbReference>
<dbReference type="InterPro" id="IPR050177">
    <property type="entry name" value="Lipid_A_modif_metabolic_enz"/>
</dbReference>
<dbReference type="Proteomes" id="UP000243333">
    <property type="component" value="Unassembled WGS sequence"/>
</dbReference>
<dbReference type="Gene3D" id="3.40.50.720">
    <property type="entry name" value="NAD(P)-binding Rossmann-like Domain"/>
    <property type="match status" value="1"/>
</dbReference>
<accession>A0A1G7ND18</accession>
<dbReference type="AlphaFoldDB" id="A0A1G7ND18"/>
<evidence type="ECO:0000313" key="2">
    <source>
        <dbReference type="EMBL" id="SDF71797.1"/>
    </source>
</evidence>
<feature type="domain" description="NAD-dependent epimerase/dehydratase" evidence="1">
    <location>
        <begin position="3"/>
        <end position="134"/>
    </location>
</feature>
<dbReference type="EMBL" id="FNBU01000023">
    <property type="protein sequence ID" value="SDF71797.1"/>
    <property type="molecule type" value="Genomic_DNA"/>
</dbReference>
<sequence>MKVLVTGGAGFIGKNLVRRLLKENYEVTILDNFSEQIHGTKKQLPDDLASRVRLIVGDVRDRRVFFEALDGQEVVVHLAAETGTGQSMYKVQHYEEVNIKGTAVLIDYLVNDKRSQVQKVVVASSRAVYGEGKYNCRTHGIVYPEKRKMEDMKAGLYEPRCPFCGQIGDVLPTDEESKTSPSSFYGLTKYVQEQMILMFAKSIGISAFALRYQNVYGPGQSLHNPYTGILAIFSNRARLNSPIYIFEDGLESRDFVYIDDVVEATYRCIAPQASGVEVLNVGSGQRITVNEVVREIVEFFNSGSEVLITGEFRDGDIRHNIADLTKINRILGYRPCWDFRRGIKEFLNWAQSQQVGSDNYTKSLDEMRERGLMHG</sequence>
<feature type="domain" description="NAD-dependent epimerase/dehydratase" evidence="1">
    <location>
        <begin position="168"/>
        <end position="282"/>
    </location>
</feature>
<protein>
    <submittedName>
        <fullName evidence="2">dTDP-L-rhamnose 4-epimerase</fullName>
    </submittedName>
</protein>
<name>A0A1G7ND18_9FIRM</name>
<keyword evidence="3" id="KW-1185">Reference proteome</keyword>
<dbReference type="SUPFAM" id="SSF51735">
    <property type="entry name" value="NAD(P)-binding Rossmann-fold domains"/>
    <property type="match status" value="1"/>
</dbReference>
<dbReference type="RefSeq" id="WP_093691388.1">
    <property type="nucleotide sequence ID" value="NZ_FNBU01000023.1"/>
</dbReference>
<dbReference type="OrthoDB" id="142826at2"/>
<evidence type="ECO:0000313" key="3">
    <source>
        <dbReference type="Proteomes" id="UP000243333"/>
    </source>
</evidence>